<dbReference type="GO" id="GO:0006265">
    <property type="term" value="P:DNA topological change"/>
    <property type="evidence" value="ECO:0007669"/>
    <property type="project" value="InterPro"/>
</dbReference>
<evidence type="ECO:0000259" key="11">
    <source>
        <dbReference type="PROSITE" id="PS50880"/>
    </source>
</evidence>
<evidence type="ECO:0000259" key="12">
    <source>
        <dbReference type="PROSITE" id="PS52039"/>
    </source>
</evidence>
<evidence type="ECO:0000256" key="6">
    <source>
        <dbReference type="ARBA" id="ARBA00023235"/>
    </source>
</evidence>
<dbReference type="Pfam" id="PF01751">
    <property type="entry name" value="Toprim"/>
    <property type="match status" value="1"/>
</dbReference>
<dbReference type="GO" id="GO:0006310">
    <property type="term" value="P:DNA recombination"/>
    <property type="evidence" value="ECO:0007669"/>
    <property type="project" value="TreeGrafter"/>
</dbReference>
<keyword evidence="5" id="KW-0238">DNA-binding</keyword>
<evidence type="ECO:0000256" key="2">
    <source>
        <dbReference type="ARBA" id="ARBA00009446"/>
    </source>
</evidence>
<dbReference type="Gene3D" id="2.70.20.10">
    <property type="entry name" value="Topoisomerase I, domain 3"/>
    <property type="match status" value="1"/>
</dbReference>
<reference evidence="13" key="2">
    <citation type="submission" date="2022-10" db="EMBL/GenBank/DDBJ databases">
        <authorList>
            <person name="Kostovova I."/>
            <person name="Moravkova M."/>
            <person name="Pechar R."/>
        </authorList>
    </citation>
    <scope>NUCLEOTIDE SEQUENCE</scope>
    <source>
        <strain evidence="13">M356A</strain>
    </source>
</reference>
<keyword evidence="6 13" id="KW-0413">Isomerase</keyword>
<dbReference type="SMART" id="SM00493">
    <property type="entry name" value="TOPRIM"/>
    <property type="match status" value="1"/>
</dbReference>
<evidence type="ECO:0000256" key="3">
    <source>
        <dbReference type="ARBA" id="ARBA00012891"/>
    </source>
</evidence>
<feature type="domain" description="Topo IA-type catalytic" evidence="12">
    <location>
        <begin position="159"/>
        <end position="619"/>
    </location>
</feature>
<evidence type="ECO:0000313" key="14">
    <source>
        <dbReference type="Proteomes" id="UP001143700"/>
    </source>
</evidence>
<gene>
    <name evidence="13" type="ORF">ODV15_10850</name>
</gene>
<comment type="caution">
    <text evidence="13">The sequence shown here is derived from an EMBL/GenBank/DDBJ whole genome shotgun (WGS) entry which is preliminary data.</text>
</comment>
<evidence type="ECO:0000256" key="10">
    <source>
        <dbReference type="ARBA" id="ARBA00032877"/>
    </source>
</evidence>
<dbReference type="SUPFAM" id="SSF56712">
    <property type="entry name" value="Prokaryotic type I DNA topoisomerase"/>
    <property type="match status" value="1"/>
</dbReference>
<dbReference type="InterPro" id="IPR025589">
    <property type="entry name" value="Toprim_C_rpt"/>
</dbReference>
<feature type="domain" description="Toprim" evidence="11">
    <location>
        <begin position="2"/>
        <end position="142"/>
    </location>
</feature>
<dbReference type="AlphaFoldDB" id="A0A9X3WBK3"/>
<name>A0A9X3WBK3_LACAM</name>
<dbReference type="RefSeq" id="WP_271870954.1">
    <property type="nucleotide sequence ID" value="NZ_JAOTGU010000031.1"/>
</dbReference>
<dbReference type="SMART" id="SM00436">
    <property type="entry name" value="TOP1Bc"/>
    <property type="match status" value="1"/>
</dbReference>
<evidence type="ECO:0000256" key="4">
    <source>
        <dbReference type="ARBA" id="ARBA00023029"/>
    </source>
</evidence>
<keyword evidence="4" id="KW-0799">Topoisomerase</keyword>
<dbReference type="GO" id="GO:0003677">
    <property type="term" value="F:DNA binding"/>
    <property type="evidence" value="ECO:0007669"/>
    <property type="project" value="UniProtKB-KW"/>
</dbReference>
<sequence>MTTVILAEKPDQARKYMDGLGIKHTAKQHLAKGSTFLDPNTVVVSAAGHLLELCEPEHYGKQFEDRDNIEALPIMPSRFDYDLPKSNVGLYSEIKREIEKANTVIVSTDMDNEGGAIAYNILRFSGMLKQKKILRSYPTALNKQAVVRQFKNLKPIDKTWRDAHAAIARSRSDWLIGMNLSRLYTGKLKNIGIIGNYAVGRSISTVLNLICQWEKSIEDFKEEPIYELTGKTFINDKEINLKSTLRMVGEENKHKFISTLKAHGLTKKKANGTVALIDTTVKETFPPIMFTKGDLYKEMNRVAGWTQARSKKVMQKNYDDGYQTYPRTDAGEIPRHQYEYLKAGFDQYLQAIGLDGKFQKYEMPEDKLKKYLVKEGADDAHYGIVPTEKIMKESDDVTDDQRLMYEVVVRKALTMLIKPYQYVSNRLGIKANDIPMIAQNNAVLDLGWKAILMPTKKKSKASTKTTEDKAGFDYSKYVKKGQVLPIDLKIDVGKTKPPKPLKSIQIYDKGGIMEKAYKYVENKEYAAILKKAKGIGTSATRDQALASLIAKKYITVDTQDVITVTANGWLMNKLLAGSEVNDPTLTARWEEEYKRIDEGKSNSNALIQQTAKMVLSEIKRVNSEWNTQEIIQYYDSRKKEFDEKVSLGKCPVCGSDVIFTKDTKNSGKWDAYRCGNTDCKFTIFKHFSNRNISEADVKKLLEGKTTHKFKNILAKSGKKYDAKLVLEKDDETNQYKLKTVFD</sequence>
<dbReference type="GO" id="GO:0003917">
    <property type="term" value="F:DNA topoisomerase type I (single strand cut, ATP-independent) activity"/>
    <property type="evidence" value="ECO:0007669"/>
    <property type="project" value="UniProtKB-EC"/>
</dbReference>
<dbReference type="InterPro" id="IPR003601">
    <property type="entry name" value="Topo_IA_2"/>
</dbReference>
<evidence type="ECO:0000313" key="13">
    <source>
        <dbReference type="EMBL" id="MDB6263009.1"/>
    </source>
</evidence>
<proteinExistence type="inferred from homology"/>
<dbReference type="Gene3D" id="1.10.290.10">
    <property type="entry name" value="Topoisomerase I, domain 4"/>
    <property type="match status" value="1"/>
</dbReference>
<dbReference type="GO" id="GO:0006281">
    <property type="term" value="P:DNA repair"/>
    <property type="evidence" value="ECO:0007669"/>
    <property type="project" value="TreeGrafter"/>
</dbReference>
<dbReference type="PANTHER" id="PTHR11390:SF21">
    <property type="entry name" value="DNA TOPOISOMERASE 3-ALPHA"/>
    <property type="match status" value="1"/>
</dbReference>
<dbReference type="InterPro" id="IPR013497">
    <property type="entry name" value="Topo_IA_cen"/>
</dbReference>
<dbReference type="InterPro" id="IPR023405">
    <property type="entry name" value="Topo_IA_core_domain"/>
</dbReference>
<evidence type="ECO:0000256" key="7">
    <source>
        <dbReference type="ARBA" id="ARBA00030003"/>
    </source>
</evidence>
<evidence type="ECO:0000256" key="5">
    <source>
        <dbReference type="ARBA" id="ARBA00023125"/>
    </source>
</evidence>
<dbReference type="InterPro" id="IPR006171">
    <property type="entry name" value="TOPRIM_dom"/>
</dbReference>
<dbReference type="Gene3D" id="1.10.460.10">
    <property type="entry name" value="Topoisomerase I, domain 2"/>
    <property type="match status" value="1"/>
</dbReference>
<dbReference type="InterPro" id="IPR013824">
    <property type="entry name" value="Topo_IA_cen_sub1"/>
</dbReference>
<dbReference type="EMBL" id="JAOTGU010000031">
    <property type="protein sequence ID" value="MDB6263009.1"/>
    <property type="molecule type" value="Genomic_DNA"/>
</dbReference>
<protein>
    <recommendedName>
        <fullName evidence="3">DNA topoisomerase</fullName>
        <ecNumber evidence="3">5.6.2.1</ecNumber>
    </recommendedName>
    <alternativeName>
        <fullName evidence="10">Omega-protein</fullName>
    </alternativeName>
    <alternativeName>
        <fullName evidence="9">Relaxing enzyme</fullName>
    </alternativeName>
    <alternativeName>
        <fullName evidence="7">Swivelase</fullName>
    </alternativeName>
    <alternativeName>
        <fullName evidence="8">Untwisting enzyme</fullName>
    </alternativeName>
</protein>
<dbReference type="PANTHER" id="PTHR11390">
    <property type="entry name" value="PROKARYOTIC DNA TOPOISOMERASE"/>
    <property type="match status" value="1"/>
</dbReference>
<dbReference type="SMART" id="SM00437">
    <property type="entry name" value="TOP1Ac"/>
    <property type="match status" value="1"/>
</dbReference>
<dbReference type="InterPro" id="IPR003602">
    <property type="entry name" value="Topo_IA_DNA-bd_dom"/>
</dbReference>
<dbReference type="EC" id="5.6.2.1" evidence="3"/>
<dbReference type="InterPro" id="IPR000380">
    <property type="entry name" value="Topo_IA"/>
</dbReference>
<dbReference type="PRINTS" id="PR00417">
    <property type="entry name" value="PRTPISMRASEI"/>
</dbReference>
<dbReference type="Pfam" id="PF01131">
    <property type="entry name" value="Topoisom_bac"/>
    <property type="match status" value="1"/>
</dbReference>
<reference evidence="13" key="1">
    <citation type="journal article" date="2022" name="Microorganisms">
        <title>Antibiotic Susceptibility, Resistance Gene Determinants and Corresponding Genomic Regions in Lactobacillus amylovorus Isolates Derived from Wild Boars and Domestic Pigs.</title>
        <authorList>
            <person name="Moravkova M."/>
            <person name="Kostovova I."/>
            <person name="Kavanova K."/>
            <person name="Pechar R."/>
            <person name="Stanek S."/>
            <person name="Brychta A."/>
            <person name="Zeman M."/>
            <person name="Kubasova T."/>
        </authorList>
    </citation>
    <scope>NUCLEOTIDE SEQUENCE</scope>
    <source>
        <strain evidence="13">M356A</strain>
    </source>
</reference>
<dbReference type="Pfam" id="PF13342">
    <property type="entry name" value="Toprim_Crpt"/>
    <property type="match status" value="1"/>
</dbReference>
<organism evidence="13 14">
    <name type="scientific">Lactobacillus amylovorus</name>
    <dbReference type="NCBI Taxonomy" id="1604"/>
    <lineage>
        <taxon>Bacteria</taxon>
        <taxon>Bacillati</taxon>
        <taxon>Bacillota</taxon>
        <taxon>Bacilli</taxon>
        <taxon>Lactobacillales</taxon>
        <taxon>Lactobacillaceae</taxon>
        <taxon>Lactobacillus</taxon>
    </lineage>
</organism>
<dbReference type="InterPro" id="IPR013826">
    <property type="entry name" value="Topo_IA_cen_sub3"/>
</dbReference>
<dbReference type="PROSITE" id="PS50880">
    <property type="entry name" value="TOPRIM"/>
    <property type="match status" value="1"/>
</dbReference>
<dbReference type="InterPro" id="IPR013825">
    <property type="entry name" value="Topo_IA_cen_sub2"/>
</dbReference>
<evidence type="ECO:0000256" key="9">
    <source>
        <dbReference type="ARBA" id="ARBA00032235"/>
    </source>
</evidence>
<comment type="catalytic activity">
    <reaction evidence="1">
        <text>ATP-independent breakage of single-stranded DNA, followed by passage and rejoining.</text>
        <dbReference type="EC" id="5.6.2.1"/>
    </reaction>
</comment>
<dbReference type="Gene3D" id="3.40.50.140">
    <property type="match status" value="1"/>
</dbReference>
<dbReference type="GO" id="GO:0043597">
    <property type="term" value="C:cytoplasmic replication fork"/>
    <property type="evidence" value="ECO:0007669"/>
    <property type="project" value="TreeGrafter"/>
</dbReference>
<comment type="similarity">
    <text evidence="2">Belongs to the type IA topoisomerase family.</text>
</comment>
<evidence type="ECO:0000256" key="8">
    <source>
        <dbReference type="ARBA" id="ARBA00031985"/>
    </source>
</evidence>
<dbReference type="Proteomes" id="UP001143700">
    <property type="component" value="Unassembled WGS sequence"/>
</dbReference>
<dbReference type="PROSITE" id="PS52039">
    <property type="entry name" value="TOPO_IA_2"/>
    <property type="match status" value="1"/>
</dbReference>
<accession>A0A9X3WBK3</accession>
<evidence type="ECO:0000256" key="1">
    <source>
        <dbReference type="ARBA" id="ARBA00000213"/>
    </source>
</evidence>